<keyword evidence="2" id="KW-1185">Reference proteome</keyword>
<gene>
    <name evidence="1" type="ORF">GSOID_T00017424001</name>
</gene>
<evidence type="ECO:0000313" key="2">
    <source>
        <dbReference type="Proteomes" id="UP000001307"/>
    </source>
</evidence>
<evidence type="ECO:0000313" key="1">
    <source>
        <dbReference type="EMBL" id="CBY12007.1"/>
    </source>
</evidence>
<dbReference type="InParanoid" id="E4XQC1"/>
<protein>
    <submittedName>
        <fullName evidence="1">Uncharacterized protein</fullName>
    </submittedName>
</protein>
<sequence length="244" mass="27115">MVRKTRTAEAASRSPAKVIETWSMLSKSKLVRAVNGCEYYTEAPGVIHAFAEKFEGHEGLVSVEPAIGNSAKEQFTRTMVMMERLVGIVKEQFQRVAFAVESALDTASEGQSLEQICGSFDEIESDLAKAMPRQLAAGNPPLVFLFAPNEDEPLIFTYNKECFACLDKTGTEWNRVSKTAGKFGGFSDILEEKPEWKGFKEATRAVLCGLGTGSRPRMYNKYNSHLVFGKRQKHQKTKEVGSNQ</sequence>
<accession>E4XQC1</accession>
<dbReference type="Proteomes" id="UP000001307">
    <property type="component" value="Unassembled WGS sequence"/>
</dbReference>
<reference evidence="1" key="1">
    <citation type="journal article" date="2010" name="Science">
        <title>Plasticity of animal genome architecture unmasked by rapid evolution of a pelagic tunicate.</title>
        <authorList>
            <person name="Denoeud F."/>
            <person name="Henriet S."/>
            <person name="Mungpakdee S."/>
            <person name="Aury J.M."/>
            <person name="Da Silva C."/>
            <person name="Brinkmann H."/>
            <person name="Mikhaleva J."/>
            <person name="Olsen L.C."/>
            <person name="Jubin C."/>
            <person name="Canestro C."/>
            <person name="Bouquet J.M."/>
            <person name="Danks G."/>
            <person name="Poulain J."/>
            <person name="Campsteijn C."/>
            <person name="Adamski M."/>
            <person name="Cross I."/>
            <person name="Yadetie F."/>
            <person name="Muffato M."/>
            <person name="Louis A."/>
            <person name="Butcher S."/>
            <person name="Tsagkogeorga G."/>
            <person name="Konrad A."/>
            <person name="Singh S."/>
            <person name="Jensen M.F."/>
            <person name="Cong E.H."/>
            <person name="Eikeseth-Otteraa H."/>
            <person name="Noel B."/>
            <person name="Anthouard V."/>
            <person name="Porcel B.M."/>
            <person name="Kachouri-Lafond R."/>
            <person name="Nishino A."/>
            <person name="Ugolini M."/>
            <person name="Chourrout P."/>
            <person name="Nishida H."/>
            <person name="Aasland R."/>
            <person name="Huzurbazar S."/>
            <person name="Westhof E."/>
            <person name="Delsuc F."/>
            <person name="Lehrach H."/>
            <person name="Reinhardt R."/>
            <person name="Weissenbach J."/>
            <person name="Roy S.W."/>
            <person name="Artiguenave F."/>
            <person name="Postlethwait J.H."/>
            <person name="Manak J.R."/>
            <person name="Thompson E.M."/>
            <person name="Jaillon O."/>
            <person name="Du Pasquier L."/>
            <person name="Boudinot P."/>
            <person name="Liberles D.A."/>
            <person name="Volff J.N."/>
            <person name="Philippe H."/>
            <person name="Lenhard B."/>
            <person name="Roest Crollius H."/>
            <person name="Wincker P."/>
            <person name="Chourrout D."/>
        </authorList>
    </citation>
    <scope>NUCLEOTIDE SEQUENCE [LARGE SCALE GENOMIC DNA]</scope>
</reference>
<organism evidence="1">
    <name type="scientific">Oikopleura dioica</name>
    <name type="common">Tunicate</name>
    <dbReference type="NCBI Taxonomy" id="34765"/>
    <lineage>
        <taxon>Eukaryota</taxon>
        <taxon>Metazoa</taxon>
        <taxon>Chordata</taxon>
        <taxon>Tunicata</taxon>
        <taxon>Appendicularia</taxon>
        <taxon>Copelata</taxon>
        <taxon>Oikopleuridae</taxon>
        <taxon>Oikopleura</taxon>
    </lineage>
</organism>
<dbReference type="EMBL" id="FN653103">
    <property type="protein sequence ID" value="CBY12007.1"/>
    <property type="molecule type" value="Genomic_DNA"/>
</dbReference>
<name>E4XQC1_OIKDI</name>
<dbReference type="AlphaFoldDB" id="E4XQC1"/>
<proteinExistence type="predicted"/>